<gene>
    <name evidence="1" type="ORF">GTW20_00175</name>
    <name evidence="2" type="ORF">GTW20_26660</name>
</gene>
<accession>A0A7K2IL69</accession>
<name>A0A7K2IL69_9ACTN</name>
<sequence length="232" mass="25885">MNPHPDTVMLSFDEPLANDLHTRLEHVLGRPVKRLHGVVGMRRAYRLAADLVDTDTFLLADGDFHIHAGFDPAPEPLAEDVAMQVWKATNPVTGRAYGYGGIKLIRREALQHLGEAVDVLAALPGRVEFHEQVAGTTRFDQSPYHAWKAGFREVAMLTRGCEYGAGTDTTREQIRAWTNPNGGRFISWVQQGASDGAAFARATPEHAPAWEHLNDPRWLRARFDTVQARERS</sequence>
<evidence type="ECO:0000313" key="1">
    <source>
        <dbReference type="EMBL" id="MYR30719.1"/>
    </source>
</evidence>
<evidence type="ECO:0000313" key="2">
    <source>
        <dbReference type="EMBL" id="MYR35745.1"/>
    </source>
</evidence>
<dbReference type="Proteomes" id="UP000467124">
    <property type="component" value="Unassembled WGS sequence"/>
</dbReference>
<dbReference type="EMBL" id="WWHY01000001">
    <property type="protein sequence ID" value="MYR30719.1"/>
    <property type="molecule type" value="Genomic_DNA"/>
</dbReference>
<reference evidence="1 3" key="1">
    <citation type="journal article" date="2019" name="Nat. Commun.">
        <title>The antimicrobial potential of Streptomyces from insect microbiomes.</title>
        <authorList>
            <person name="Chevrette M.G."/>
            <person name="Carlson C.M."/>
            <person name="Ortega H.E."/>
            <person name="Thomas C."/>
            <person name="Ananiev G.E."/>
            <person name="Barns K.J."/>
            <person name="Book A.J."/>
            <person name="Cagnazzo J."/>
            <person name="Carlos C."/>
            <person name="Flanigan W."/>
            <person name="Grubbs K.J."/>
            <person name="Horn H.A."/>
            <person name="Hoffmann F.M."/>
            <person name="Klassen J.L."/>
            <person name="Knack J.J."/>
            <person name="Lewin G.R."/>
            <person name="McDonald B.R."/>
            <person name="Muller L."/>
            <person name="Melo W.G.P."/>
            <person name="Pinto-Tomas A.A."/>
            <person name="Schmitz A."/>
            <person name="Wendt-Pienkowski E."/>
            <person name="Wildman S."/>
            <person name="Zhao M."/>
            <person name="Zhang F."/>
            <person name="Bugni T.S."/>
            <person name="Andes D.R."/>
            <person name="Pupo M.T."/>
            <person name="Currie C.R."/>
        </authorList>
    </citation>
    <scope>NUCLEOTIDE SEQUENCE [LARGE SCALE GENOMIC DNA]</scope>
    <source>
        <strain evidence="1 3">SID5840</strain>
    </source>
</reference>
<proteinExistence type="predicted"/>
<evidence type="ECO:0008006" key="4">
    <source>
        <dbReference type="Google" id="ProtNLM"/>
    </source>
</evidence>
<evidence type="ECO:0000313" key="3">
    <source>
        <dbReference type="Proteomes" id="UP000467124"/>
    </source>
</evidence>
<comment type="caution">
    <text evidence="1">The sequence shown here is derived from an EMBL/GenBank/DDBJ whole genome shotgun (WGS) entry which is preliminary data.</text>
</comment>
<dbReference type="EMBL" id="WWHY01000001">
    <property type="protein sequence ID" value="MYR35745.1"/>
    <property type="molecule type" value="Genomic_DNA"/>
</dbReference>
<dbReference type="RefSeq" id="WP_161109898.1">
    <property type="nucleotide sequence ID" value="NZ_JBHXVI010000018.1"/>
</dbReference>
<organism evidence="1 3">
    <name type="scientific">Nocardiopsis alba</name>
    <dbReference type="NCBI Taxonomy" id="53437"/>
    <lineage>
        <taxon>Bacteria</taxon>
        <taxon>Bacillati</taxon>
        <taxon>Actinomycetota</taxon>
        <taxon>Actinomycetes</taxon>
        <taxon>Streptosporangiales</taxon>
        <taxon>Nocardiopsidaceae</taxon>
        <taxon>Nocardiopsis</taxon>
    </lineage>
</organism>
<protein>
    <recommendedName>
        <fullName evidence="4">Glycosyltransferase</fullName>
    </recommendedName>
</protein>
<dbReference type="AlphaFoldDB" id="A0A7K2IL69"/>